<dbReference type="FunFam" id="3.40.20.10:FF:000043">
    <property type="entry name" value="macrophage-capping protein-like isoform X2"/>
    <property type="match status" value="1"/>
</dbReference>
<feature type="domain" description="Gelsolin-like" evidence="5">
    <location>
        <begin position="187"/>
        <end position="255"/>
    </location>
</feature>
<evidence type="ECO:0000313" key="7">
    <source>
        <dbReference type="Proteomes" id="UP000521872"/>
    </source>
</evidence>
<protein>
    <recommendedName>
        <fullName evidence="5">Gelsolin-like domain-containing protein</fullName>
    </recommendedName>
</protein>
<evidence type="ECO:0000256" key="1">
    <source>
        <dbReference type="ARBA" id="ARBA00008418"/>
    </source>
</evidence>
<feature type="domain" description="Gelsolin-like" evidence="5">
    <location>
        <begin position="61"/>
        <end position="140"/>
    </location>
</feature>
<dbReference type="Proteomes" id="UP000521872">
    <property type="component" value="Unassembled WGS sequence"/>
</dbReference>
<dbReference type="SUPFAM" id="SSF82754">
    <property type="entry name" value="C-terminal, gelsolin-like domain of Sec23/24"/>
    <property type="match status" value="1"/>
</dbReference>
<dbReference type="AlphaFoldDB" id="A0A8H4VR84"/>
<dbReference type="GO" id="GO:0015629">
    <property type="term" value="C:actin cytoskeleton"/>
    <property type="evidence" value="ECO:0007669"/>
    <property type="project" value="TreeGrafter"/>
</dbReference>
<reference evidence="6 7" key="1">
    <citation type="submission" date="2019-12" db="EMBL/GenBank/DDBJ databases">
        <authorList>
            <person name="Floudas D."/>
            <person name="Bentzer J."/>
            <person name="Ahren D."/>
            <person name="Johansson T."/>
            <person name="Persson P."/>
            <person name="Tunlid A."/>
        </authorList>
    </citation>
    <scope>NUCLEOTIDE SEQUENCE [LARGE SCALE GENOMIC DNA]</scope>
    <source>
        <strain evidence="6 7">CBS 102.39</strain>
    </source>
</reference>
<dbReference type="PANTHER" id="PTHR11977">
    <property type="entry name" value="VILLIN"/>
    <property type="match status" value="1"/>
</dbReference>
<evidence type="ECO:0000256" key="2">
    <source>
        <dbReference type="ARBA" id="ARBA00022467"/>
    </source>
</evidence>
<dbReference type="InterPro" id="IPR036180">
    <property type="entry name" value="Gelsolin-like_dom_sf"/>
</dbReference>
<accession>A0A8H4VR84</accession>
<dbReference type="Pfam" id="PF00626">
    <property type="entry name" value="Gelsolin"/>
    <property type="match status" value="3"/>
</dbReference>
<dbReference type="GO" id="GO:0051015">
    <property type="term" value="F:actin filament binding"/>
    <property type="evidence" value="ECO:0007669"/>
    <property type="project" value="InterPro"/>
</dbReference>
<evidence type="ECO:0000313" key="6">
    <source>
        <dbReference type="EMBL" id="KAF4617114.1"/>
    </source>
</evidence>
<dbReference type="InterPro" id="IPR029006">
    <property type="entry name" value="ADF-H/Gelsolin-like_dom_sf"/>
</dbReference>
<sequence length="385" mass="42885">MAHLTKPTTYNIEDSNIALLGSDLEKHVREHAGDEETAWKDAGTSAGLQVWRIVNFHVSPVASQKHGTFYDGDSYIVLNSYKKNPDAETLSYDLHFWLGQNTTQDEAGTAAYKTVELDDHLHGKPVQFREVQGYESPRFLSYFPRFYCLQGGAASGFHHVSDPPPLNVRKLYRVNLSKVSGGRSNLVVREVPATAESLVAGDVYVLDKGTQILQFNSKGSAGQERFKAAEFVRSLVEERKSQSEVTVYDEGGSGAGLFLHEFGEGTEFHAMDTAPMDFSQENPVLYRISDATGTVTFEKVHPTSQASLSTDDAFLLDNSAGSSSPAIYIWIGNKASLNERRLSLQYAQRYLYDKKVRLESDRVRVSIPTVKMQEGFETSEFLEII</sequence>
<gene>
    <name evidence="6" type="ORF">D9613_005961</name>
</gene>
<proteinExistence type="inferred from homology"/>
<dbReference type="EMBL" id="JAACJL010000030">
    <property type="protein sequence ID" value="KAF4617114.1"/>
    <property type="molecule type" value="Genomic_DNA"/>
</dbReference>
<organism evidence="6 7">
    <name type="scientific">Agrocybe pediades</name>
    <dbReference type="NCBI Taxonomy" id="84607"/>
    <lineage>
        <taxon>Eukaryota</taxon>
        <taxon>Fungi</taxon>
        <taxon>Dikarya</taxon>
        <taxon>Basidiomycota</taxon>
        <taxon>Agaricomycotina</taxon>
        <taxon>Agaricomycetes</taxon>
        <taxon>Agaricomycetidae</taxon>
        <taxon>Agaricales</taxon>
        <taxon>Agaricineae</taxon>
        <taxon>Strophariaceae</taxon>
        <taxon>Agrocybe</taxon>
    </lineage>
</organism>
<dbReference type="InterPro" id="IPR007123">
    <property type="entry name" value="Gelsolin-like_dom"/>
</dbReference>
<comment type="caution">
    <text evidence="6">The sequence shown here is derived from an EMBL/GenBank/DDBJ whole genome shotgun (WGS) entry which is preliminary data.</text>
</comment>
<dbReference type="Gene3D" id="3.40.20.10">
    <property type="entry name" value="Severin"/>
    <property type="match status" value="3"/>
</dbReference>
<comment type="similarity">
    <text evidence="1">Belongs to the villin/gelsolin family.</text>
</comment>
<evidence type="ECO:0000256" key="4">
    <source>
        <dbReference type="ARBA" id="ARBA00023203"/>
    </source>
</evidence>
<dbReference type="PANTHER" id="PTHR11977:SF130">
    <property type="entry name" value="SEVERIN"/>
    <property type="match status" value="1"/>
</dbReference>
<dbReference type="PRINTS" id="PR00597">
    <property type="entry name" value="GELSOLIN"/>
</dbReference>
<evidence type="ECO:0000259" key="5">
    <source>
        <dbReference type="Pfam" id="PF00626"/>
    </source>
</evidence>
<name>A0A8H4VR84_9AGAR</name>
<dbReference type="GO" id="GO:0051693">
    <property type="term" value="P:actin filament capping"/>
    <property type="evidence" value="ECO:0007669"/>
    <property type="project" value="UniProtKB-KW"/>
</dbReference>
<keyword evidence="3" id="KW-0677">Repeat</keyword>
<dbReference type="SUPFAM" id="SSF55753">
    <property type="entry name" value="Actin depolymerizing proteins"/>
    <property type="match status" value="2"/>
</dbReference>
<evidence type="ECO:0000256" key="3">
    <source>
        <dbReference type="ARBA" id="ARBA00022737"/>
    </source>
</evidence>
<keyword evidence="7" id="KW-1185">Reference proteome</keyword>
<keyword evidence="4" id="KW-0009">Actin-binding</keyword>
<dbReference type="CDD" id="cd11290">
    <property type="entry name" value="gelsolin_S1_like"/>
    <property type="match status" value="1"/>
</dbReference>
<dbReference type="GO" id="GO:0005737">
    <property type="term" value="C:cytoplasm"/>
    <property type="evidence" value="ECO:0007669"/>
    <property type="project" value="TreeGrafter"/>
</dbReference>
<feature type="domain" description="Gelsolin-like" evidence="5">
    <location>
        <begin position="299"/>
        <end position="382"/>
    </location>
</feature>
<dbReference type="SMART" id="SM00262">
    <property type="entry name" value="GEL"/>
    <property type="match status" value="3"/>
</dbReference>
<keyword evidence="2" id="KW-0117">Actin capping</keyword>
<dbReference type="GO" id="GO:0008154">
    <property type="term" value="P:actin polymerization or depolymerization"/>
    <property type="evidence" value="ECO:0007669"/>
    <property type="project" value="TreeGrafter"/>
</dbReference>
<dbReference type="InterPro" id="IPR007122">
    <property type="entry name" value="Villin/Gelsolin"/>
</dbReference>